<protein>
    <recommendedName>
        <fullName evidence="3">Virulence-associated protein</fullName>
    </recommendedName>
</protein>
<gene>
    <name evidence="1" type="ordered locus">azo0352</name>
</gene>
<dbReference type="Proteomes" id="UP000002588">
    <property type="component" value="Chromosome"/>
</dbReference>
<dbReference type="EMBL" id="AM406670">
    <property type="protein sequence ID" value="CAL92969.1"/>
    <property type="molecule type" value="Genomic_DNA"/>
</dbReference>
<dbReference type="AlphaFoldDB" id="A1K2B4"/>
<dbReference type="NCBIfam" id="NF040493">
    <property type="entry name" value="TA_anti_VapB"/>
    <property type="match status" value="1"/>
</dbReference>
<keyword evidence="2" id="KW-1185">Reference proteome</keyword>
<reference evidence="1 2" key="1">
    <citation type="journal article" date="2006" name="Nat. Biotechnol.">
        <title>Complete genome of the mutualistic, N2-fixing grass endophyte Azoarcus sp. strain BH72.</title>
        <authorList>
            <person name="Krause A."/>
            <person name="Ramakumar A."/>
            <person name="Bartels D."/>
            <person name="Battistoni F."/>
            <person name="Bekel T."/>
            <person name="Boch J."/>
            <person name="Boehm M."/>
            <person name="Friedrich F."/>
            <person name="Hurek T."/>
            <person name="Krause L."/>
            <person name="Linke B."/>
            <person name="McHardy A.C."/>
            <person name="Sarkar A."/>
            <person name="Schneiker S."/>
            <person name="Syed A.A."/>
            <person name="Thauer R."/>
            <person name="Vorhoelter F.-J."/>
            <person name="Weidner S."/>
            <person name="Puehler A."/>
            <person name="Reinhold-Hurek B."/>
            <person name="Kaiser O."/>
            <person name="Goesmann A."/>
        </authorList>
    </citation>
    <scope>NUCLEOTIDE SEQUENCE [LARGE SCALE GENOMIC DNA]</scope>
    <source>
        <strain evidence="1 2">BH72</strain>
    </source>
</reference>
<dbReference type="Gene3D" id="2.10.260.10">
    <property type="match status" value="1"/>
</dbReference>
<evidence type="ECO:0008006" key="3">
    <source>
        <dbReference type="Google" id="ProtNLM"/>
    </source>
</evidence>
<evidence type="ECO:0000313" key="2">
    <source>
        <dbReference type="Proteomes" id="UP000002588"/>
    </source>
</evidence>
<organism evidence="1 2">
    <name type="scientific">Azoarcus sp. (strain BH72)</name>
    <dbReference type="NCBI Taxonomy" id="418699"/>
    <lineage>
        <taxon>Bacteria</taxon>
        <taxon>Pseudomonadati</taxon>
        <taxon>Pseudomonadota</taxon>
        <taxon>Betaproteobacteria</taxon>
        <taxon>Rhodocyclales</taxon>
        <taxon>Zoogloeaceae</taxon>
        <taxon>Azoarcus</taxon>
    </lineage>
</organism>
<dbReference type="RefSeq" id="WP_011764087.1">
    <property type="nucleotide sequence ID" value="NC_008702.1"/>
</dbReference>
<sequence length="94" mass="10554">MERSFIFKSKHGQTVGLPPRVELPKSVKQVDIVALGQARLIVPSGGAWDSWFESEGVSDDFMDTREQPSGQYRGSFRTHQPYARYQDDVLGLAP</sequence>
<evidence type="ECO:0000313" key="1">
    <source>
        <dbReference type="EMBL" id="CAL92969.1"/>
    </source>
</evidence>
<proteinExistence type="predicted"/>
<dbReference type="KEGG" id="azo:azo0352"/>
<dbReference type="eggNOG" id="COG4456">
    <property type="taxonomic scope" value="Bacteria"/>
</dbReference>
<dbReference type="STRING" id="62928.azo0352"/>
<accession>A1K2B4</accession>
<dbReference type="InterPro" id="IPR047976">
    <property type="entry name" value="Anti_VapB2-like"/>
</dbReference>
<dbReference type="HOGENOM" id="CLU_162018_3_2_4"/>
<name>A1K2B4_AZOSB</name>